<organism evidence="1">
    <name type="scientific">marine metagenome</name>
    <dbReference type="NCBI Taxonomy" id="408172"/>
    <lineage>
        <taxon>unclassified sequences</taxon>
        <taxon>metagenomes</taxon>
        <taxon>ecological metagenomes</taxon>
    </lineage>
</organism>
<dbReference type="AlphaFoldDB" id="A0A382VDK5"/>
<accession>A0A382VDK5</accession>
<protein>
    <submittedName>
        <fullName evidence="1">Uncharacterized protein</fullName>
    </submittedName>
</protein>
<dbReference type="EMBL" id="UINC01151143">
    <property type="protein sequence ID" value="SVD44569.1"/>
    <property type="molecule type" value="Genomic_DNA"/>
</dbReference>
<reference evidence="1" key="1">
    <citation type="submission" date="2018-05" db="EMBL/GenBank/DDBJ databases">
        <authorList>
            <person name="Lanie J.A."/>
            <person name="Ng W.-L."/>
            <person name="Kazmierczak K.M."/>
            <person name="Andrzejewski T.M."/>
            <person name="Davidsen T.M."/>
            <person name="Wayne K.J."/>
            <person name="Tettelin H."/>
            <person name="Glass J.I."/>
            <person name="Rusch D."/>
            <person name="Podicherti R."/>
            <person name="Tsui H.-C.T."/>
            <person name="Winkler M.E."/>
        </authorList>
    </citation>
    <scope>NUCLEOTIDE SEQUENCE</scope>
</reference>
<evidence type="ECO:0000313" key="1">
    <source>
        <dbReference type="EMBL" id="SVD44569.1"/>
    </source>
</evidence>
<sequence>NFLYECPHKLLDKLLKNYHPKIDHFVAVKARNYTGSKCCVKL</sequence>
<gene>
    <name evidence="1" type="ORF">METZ01_LOCUS397423</name>
</gene>
<name>A0A382VDK5_9ZZZZ</name>
<proteinExistence type="predicted"/>
<feature type="non-terminal residue" evidence="1">
    <location>
        <position position="1"/>
    </location>
</feature>